<dbReference type="InterPro" id="IPR016024">
    <property type="entry name" value="ARM-type_fold"/>
</dbReference>
<accession>V6THJ5</accession>
<feature type="compositionally biased region" description="Basic and acidic residues" evidence="1">
    <location>
        <begin position="545"/>
        <end position="557"/>
    </location>
</feature>
<evidence type="ECO:0000256" key="1">
    <source>
        <dbReference type="SAM" id="MobiDB-lite"/>
    </source>
</evidence>
<feature type="region of interest" description="Disordered" evidence="1">
    <location>
        <begin position="143"/>
        <end position="163"/>
    </location>
</feature>
<sequence length="1574" mass="172609">MLPAEAASELLGTTLSLSVEPYLSGACSFLDIVEEQVQLVSECFTQEILLDALENHYDASNHSIGSDNDRQALLFVLLVLTTRGGTGVPLEDSYIATQLLARLVPLSADFIDLILCAFAGVISSGITILEQASLQGKARSKTLSSHTQASTRRATQNIVNSQSSVGSQEDYTLLLDMDAEPVDLTATPATVITAIITAFNSMAVFFRESPNCTPQLNTLTYLRTMASETVVRLLNKPLKYVTYTEAPAPAIIKAVFKLLEALMDSLTAYRGVLLYDVVRLLVLNPHGKHKVTSSLFVESVSLVQALSHECLCRTCLPLSSSTLFSSADLDTFLSVYLPLLQFSLLSIHDLSAIRLCGASAIAKLIDAILCTFNTTGTEPKISAKYQELFFSRLISFLHALVNQPKATYKLAVLDLLAAVFINKAICFKLEASTDFLERICIDLLFPLACDQDDSVAASTLNLLTRSYSNKTISRYITLLVYPLCLSFTLLFRANIKLHLVIQSVALRKATTYFLGSCIIFDISKLLDAIIPRLKSSSNRSTNNSDNRDADEPSEEQHSSPPSPQTSRPNDEVNAEEEPLSLSMLNDSADDELSPPHQAMLTFLSSSLSDRGLELLSIARNRLCGLLNNLRISHINVSIKDLLMDELSVRCQDSSPVVRKLAINTMLECANVIPLSLWFECVFNSRGESVDGSANIVLEHAMKILLHPILDCLPNSDVSTGSVECKISPLFGGVLFHLAPKYEGAEQRVTITSLSYTVRNVLKQHSLSEYLQLLGCAIETPLKLTQTDQVACGALVLAIGCTTMLVHCYEGTFTIDDAAAIDLPFSYVAPLAATGSIGPVGLATIYNPILSASLETDTIGVGLSYLLLSCISLLSDFLQNEDPQHISSLMFTIDKDNLARVFLQKIDLLLGFLDLKHHNANLVEKPHVFSDSAVLIMKNILEGIACFLHIYQLSDTSLGGQCKRFLLKCIPLVDISMHMLHTVFPELSDALDLEHDGPSAQSSVHQEERPRTEYASFSLGYLDAIVGHTSCLSQIVRISISVFSNENLPSTIAELRALLSNVQAAVLARLQHIAINASALLEGKTDASPSASPSTSTSTSTIIQQLTEGLALSSAELTDLCNGTPPTCQLCAHVLRNIVSEGLVEQLGTMKSAQFNDICLGVASLIGEFRAHMTELIRKNNDNGSPDLHVVSKLLQLCDNLSGTLISCLGYHVLHLDPLKDSPALTAYLSSLSHISLKHCSPQARNNSLLALASLCYLVPDMAGDHLTILLPLMEECSLLIRRQALLVISDLLLKEYLRKEPALLLALYSLIAKETNYEFRLFARRICIEPLLRKVPTFITHSFLDVLLMLSGSQGFTRCPITLIALKIIEITSFSGPEGLRSVHNTDSEKELREKLVKTLSIQSSTHRHDFYVFLLALLTPPKRFEILSIMLREFLDKIDDYSTLLSVYSALDDILQLLMAGLFDYKVDTLAYQLPESQHSQDDGLSAEKVALVASVIGRLSDKYSLDRLLPALLRIYSLCRDNQLSLTVKLSEAIHSVLRRSKISIVDLKEAYPQFGAELLELKLLDDVDGVR</sequence>
<dbReference type="InterPro" id="IPR026971">
    <property type="entry name" value="CND1/NCAPD3"/>
</dbReference>
<dbReference type="SUPFAM" id="SSF48371">
    <property type="entry name" value="ARM repeat"/>
    <property type="match status" value="2"/>
</dbReference>
<dbReference type="PANTHER" id="PTHR14222">
    <property type="entry name" value="CONDENSIN"/>
    <property type="match status" value="1"/>
</dbReference>
<evidence type="ECO:0000313" key="3">
    <source>
        <dbReference type="Proteomes" id="UP000018320"/>
    </source>
</evidence>
<dbReference type="GO" id="GO:0010032">
    <property type="term" value="P:meiotic chromosome condensation"/>
    <property type="evidence" value="ECO:0007669"/>
    <property type="project" value="TreeGrafter"/>
</dbReference>
<organism evidence="2 3">
    <name type="scientific">Giardia intestinalis</name>
    <name type="common">Giardia lamblia</name>
    <dbReference type="NCBI Taxonomy" id="5741"/>
    <lineage>
        <taxon>Eukaryota</taxon>
        <taxon>Metamonada</taxon>
        <taxon>Diplomonadida</taxon>
        <taxon>Hexamitidae</taxon>
        <taxon>Giardiinae</taxon>
        <taxon>Giardia</taxon>
    </lineage>
</organism>
<dbReference type="GO" id="GO:0042393">
    <property type="term" value="F:histone binding"/>
    <property type="evidence" value="ECO:0007669"/>
    <property type="project" value="TreeGrafter"/>
</dbReference>
<feature type="region of interest" description="Disordered" evidence="1">
    <location>
        <begin position="537"/>
        <end position="577"/>
    </location>
</feature>
<dbReference type="VEuPathDB" id="GiardiaDB:GL50581_476"/>
<dbReference type="PANTHER" id="PTHR14222:SF1">
    <property type="entry name" value="CONDENSIN-2 COMPLEX SUBUNIT D3"/>
    <property type="match status" value="1"/>
</dbReference>
<dbReference type="VEuPathDB" id="GiardiaDB:DHA2_150261"/>
<comment type="caution">
    <text evidence="2">The sequence shown here is derived from an EMBL/GenBank/DDBJ whole genome shotgun (WGS) entry which is preliminary data.</text>
</comment>
<reference evidence="2 3" key="2">
    <citation type="journal article" date="2013" name="Genome Biol. Evol.">
        <title>Genome sequencing of Giardia lamblia genotypes A2 and B isolates (DH and GS) and comparative analysis with the genomes of genotypes A1 and E (WB and Pig).</title>
        <authorList>
            <person name="Adam R.D."/>
            <person name="Dahlstrom E.W."/>
            <person name="Martens C.A."/>
            <person name="Bruno D.P."/>
            <person name="Barbian K.D."/>
            <person name="Ricklefs S.M."/>
            <person name="Hernandez M.M."/>
            <person name="Narla N.P."/>
            <person name="Patel R.B."/>
            <person name="Porcella S.F."/>
            <person name="Nash T.E."/>
        </authorList>
    </citation>
    <scope>NUCLEOTIDE SEQUENCE [LARGE SCALE GENOMIC DNA]</scope>
    <source>
        <strain evidence="2 3">DH</strain>
    </source>
</reference>
<evidence type="ECO:0000313" key="2">
    <source>
        <dbReference type="EMBL" id="ESU38124.1"/>
    </source>
</evidence>
<reference evidence="3" key="1">
    <citation type="submission" date="2012-02" db="EMBL/GenBank/DDBJ databases">
        <title>Genome sequencing of Giardia lamblia Genotypes A2 and B isolates (DH and GS) and comparative analysis with the genomes of Genotypes A1 and E (WB and Pig).</title>
        <authorList>
            <person name="Adam R."/>
            <person name="Dahlstrom E."/>
            <person name="Martens C."/>
            <person name="Bruno D."/>
            <person name="Barbian K."/>
            <person name="Porcella S.F."/>
            <person name="Nash T."/>
        </authorList>
    </citation>
    <scope>NUCLEOTIDE SEQUENCE</scope>
    <source>
        <strain evidence="3">DH</strain>
    </source>
</reference>
<dbReference type="GO" id="GO:0007076">
    <property type="term" value="P:mitotic chromosome condensation"/>
    <property type="evidence" value="ECO:0007669"/>
    <property type="project" value="InterPro"/>
</dbReference>
<dbReference type="VEuPathDB" id="GiardiaDB:QR46_0903"/>
<dbReference type="EMBL" id="AHGT01000017">
    <property type="protein sequence ID" value="ESU38124.1"/>
    <property type="molecule type" value="Genomic_DNA"/>
</dbReference>
<dbReference type="GO" id="GO:0000779">
    <property type="term" value="C:condensed chromosome, centromeric region"/>
    <property type="evidence" value="ECO:0007669"/>
    <property type="project" value="TreeGrafter"/>
</dbReference>
<dbReference type="Proteomes" id="UP000018320">
    <property type="component" value="Unassembled WGS sequence"/>
</dbReference>
<name>V6THJ5_GIAIN</name>
<dbReference type="VEuPathDB" id="GiardiaDB:GL50803_0095530"/>
<gene>
    <name evidence="2" type="ORF">DHA2_150261</name>
</gene>
<proteinExistence type="predicted"/>
<protein>
    <submittedName>
        <fullName evidence="2">Uncharacterized protein</fullName>
    </submittedName>
</protein>
<dbReference type="GO" id="GO:0000796">
    <property type="term" value="C:condensin complex"/>
    <property type="evidence" value="ECO:0007669"/>
    <property type="project" value="TreeGrafter"/>
</dbReference>